<keyword evidence="1" id="KW-0963">Cytoplasm</keyword>
<evidence type="ECO:0000256" key="3">
    <source>
        <dbReference type="ARBA" id="ARBA00022723"/>
    </source>
</evidence>
<keyword evidence="4" id="KW-0547">Nucleotide-binding</keyword>
<dbReference type="AlphaFoldDB" id="A0A430AU92"/>
<keyword evidence="2" id="KW-0808">Transferase</keyword>
<dbReference type="GO" id="GO:0005525">
    <property type="term" value="F:GTP binding"/>
    <property type="evidence" value="ECO:0007669"/>
    <property type="project" value="UniProtKB-KW"/>
</dbReference>
<dbReference type="SUPFAM" id="SSF53448">
    <property type="entry name" value="Nucleotide-diphospho-sugar transferases"/>
    <property type="match status" value="1"/>
</dbReference>
<keyword evidence="5" id="KW-0460">Magnesium</keyword>
<name>A0A430AU92_9ENTE</name>
<dbReference type="InterPro" id="IPR013482">
    <property type="entry name" value="Molybde_CF_guanTrfase"/>
</dbReference>
<evidence type="ECO:0000256" key="6">
    <source>
        <dbReference type="ARBA" id="ARBA00023134"/>
    </source>
</evidence>
<dbReference type="GO" id="GO:0006777">
    <property type="term" value="P:Mo-molybdopterin cofactor biosynthetic process"/>
    <property type="evidence" value="ECO:0007669"/>
    <property type="project" value="UniProtKB-KW"/>
</dbReference>
<organism evidence="9 10">
    <name type="scientific">Vagococcus elongatus</name>
    <dbReference type="NCBI Taxonomy" id="180344"/>
    <lineage>
        <taxon>Bacteria</taxon>
        <taxon>Bacillati</taxon>
        <taxon>Bacillota</taxon>
        <taxon>Bacilli</taxon>
        <taxon>Lactobacillales</taxon>
        <taxon>Enterococcaceae</taxon>
        <taxon>Vagococcus</taxon>
    </lineage>
</organism>
<keyword evidence="7" id="KW-0501">Molybdenum cofactor biosynthesis</keyword>
<feature type="domain" description="MobA-like NTP transferase" evidence="8">
    <location>
        <begin position="1"/>
        <end position="141"/>
    </location>
</feature>
<proteinExistence type="predicted"/>
<evidence type="ECO:0000313" key="10">
    <source>
        <dbReference type="Proteomes" id="UP000287605"/>
    </source>
</evidence>
<comment type="caution">
    <text evidence="9">The sequence shown here is derived from an EMBL/GenBank/DDBJ whole genome shotgun (WGS) entry which is preliminary data.</text>
</comment>
<gene>
    <name evidence="9" type="ORF">CBF29_08050</name>
</gene>
<evidence type="ECO:0000313" key="9">
    <source>
        <dbReference type="EMBL" id="RSU11627.1"/>
    </source>
</evidence>
<dbReference type="PANTHER" id="PTHR19136:SF81">
    <property type="entry name" value="MOLYBDENUM COFACTOR GUANYLYLTRANSFERASE"/>
    <property type="match status" value="1"/>
</dbReference>
<evidence type="ECO:0000256" key="5">
    <source>
        <dbReference type="ARBA" id="ARBA00022842"/>
    </source>
</evidence>
<protein>
    <recommendedName>
        <fullName evidence="8">MobA-like NTP transferase domain-containing protein</fullName>
    </recommendedName>
</protein>
<sequence length="170" mass="19716">MGFDKSLLKIRGNYVLLETVKQLRLLFKEVILITDNKGKFPEEFGDCLIWEDDYINCGPLGGLVTALEKSKFSSVFLVACDMPKLDSALIRQMAKERLAFDLVIYEHERQLEPLFAFYRKTCLSLLKEQILAGDYRIKSNFSKLSQKKIVSSQKIEIKNVNYPEDVCDWY</sequence>
<dbReference type="PANTHER" id="PTHR19136">
    <property type="entry name" value="MOLYBDENUM COFACTOR GUANYLYLTRANSFERASE"/>
    <property type="match status" value="1"/>
</dbReference>
<keyword evidence="10" id="KW-1185">Reference proteome</keyword>
<keyword evidence="3" id="KW-0479">Metal-binding</keyword>
<evidence type="ECO:0000256" key="7">
    <source>
        <dbReference type="ARBA" id="ARBA00023150"/>
    </source>
</evidence>
<dbReference type="Gene3D" id="3.90.550.10">
    <property type="entry name" value="Spore Coat Polysaccharide Biosynthesis Protein SpsA, Chain A"/>
    <property type="match status" value="1"/>
</dbReference>
<reference evidence="9 10" key="1">
    <citation type="submission" date="2017-05" db="EMBL/GenBank/DDBJ databases">
        <title>Vagococcus spp. assemblies.</title>
        <authorList>
            <person name="Gulvik C.A."/>
        </authorList>
    </citation>
    <scope>NUCLEOTIDE SEQUENCE [LARGE SCALE GENOMIC DNA]</scope>
    <source>
        <strain evidence="9 10">CCUG 51432</strain>
    </source>
</reference>
<dbReference type="InterPro" id="IPR025877">
    <property type="entry name" value="MobA-like_NTP_Trfase"/>
</dbReference>
<dbReference type="Proteomes" id="UP000287605">
    <property type="component" value="Unassembled WGS sequence"/>
</dbReference>
<keyword evidence="6" id="KW-0342">GTP-binding</keyword>
<evidence type="ECO:0000256" key="4">
    <source>
        <dbReference type="ARBA" id="ARBA00022741"/>
    </source>
</evidence>
<dbReference type="GO" id="GO:0016779">
    <property type="term" value="F:nucleotidyltransferase activity"/>
    <property type="evidence" value="ECO:0007669"/>
    <property type="project" value="UniProtKB-ARBA"/>
</dbReference>
<evidence type="ECO:0000256" key="1">
    <source>
        <dbReference type="ARBA" id="ARBA00022490"/>
    </source>
</evidence>
<dbReference type="CDD" id="cd02503">
    <property type="entry name" value="MobA"/>
    <property type="match status" value="1"/>
</dbReference>
<evidence type="ECO:0000259" key="8">
    <source>
        <dbReference type="Pfam" id="PF12804"/>
    </source>
</evidence>
<dbReference type="InterPro" id="IPR029044">
    <property type="entry name" value="Nucleotide-diphossugar_trans"/>
</dbReference>
<evidence type="ECO:0000256" key="2">
    <source>
        <dbReference type="ARBA" id="ARBA00022679"/>
    </source>
</evidence>
<dbReference type="OrthoDB" id="9788394at2"/>
<dbReference type="Pfam" id="PF12804">
    <property type="entry name" value="NTP_transf_3"/>
    <property type="match status" value="1"/>
</dbReference>
<dbReference type="EMBL" id="NGKA01000010">
    <property type="protein sequence ID" value="RSU11627.1"/>
    <property type="molecule type" value="Genomic_DNA"/>
</dbReference>
<dbReference type="GO" id="GO:0046872">
    <property type="term" value="F:metal ion binding"/>
    <property type="evidence" value="ECO:0007669"/>
    <property type="project" value="UniProtKB-KW"/>
</dbReference>
<accession>A0A430AU92</accession>